<dbReference type="EMBL" id="JAAGRQ010000117">
    <property type="protein sequence ID" value="NDY58595.1"/>
    <property type="molecule type" value="Genomic_DNA"/>
</dbReference>
<proteinExistence type="predicted"/>
<reference evidence="1 2" key="1">
    <citation type="submission" date="2020-02" db="EMBL/GenBank/DDBJ databases">
        <title>Comparative genomics of sulfur disproportionating microorganisms.</title>
        <authorList>
            <person name="Ward L.M."/>
            <person name="Bertran E."/>
            <person name="Johnston D.T."/>
        </authorList>
    </citation>
    <scope>NUCLEOTIDE SEQUENCE [LARGE SCALE GENOMIC DNA]</scope>
    <source>
        <strain evidence="1 2">DSM 3696</strain>
    </source>
</reference>
<dbReference type="RefSeq" id="WP_163303667.1">
    <property type="nucleotide sequence ID" value="NZ_JAAGRQ010000117.1"/>
</dbReference>
<organism evidence="1 2">
    <name type="scientific">Desulfolutivibrio sulfodismutans</name>
    <dbReference type="NCBI Taxonomy" id="63561"/>
    <lineage>
        <taxon>Bacteria</taxon>
        <taxon>Pseudomonadati</taxon>
        <taxon>Thermodesulfobacteriota</taxon>
        <taxon>Desulfovibrionia</taxon>
        <taxon>Desulfovibrionales</taxon>
        <taxon>Desulfovibrionaceae</taxon>
        <taxon>Desulfolutivibrio</taxon>
    </lineage>
</organism>
<dbReference type="Proteomes" id="UP000469724">
    <property type="component" value="Unassembled WGS sequence"/>
</dbReference>
<gene>
    <name evidence="1" type="ORF">G3N56_17815</name>
</gene>
<evidence type="ECO:0000313" key="2">
    <source>
        <dbReference type="Proteomes" id="UP000469724"/>
    </source>
</evidence>
<keyword evidence="2" id="KW-1185">Reference proteome</keyword>
<comment type="caution">
    <text evidence="1">The sequence shown here is derived from an EMBL/GenBank/DDBJ whole genome shotgun (WGS) entry which is preliminary data.</text>
</comment>
<sequence length="59" mass="6641">MQRSSPDAKEQAGFVPEQKRHDFRMLSFLARGVAHRFVEISGRMRDIVSMSGASPTSVF</sequence>
<evidence type="ECO:0000313" key="1">
    <source>
        <dbReference type="EMBL" id="NDY58595.1"/>
    </source>
</evidence>
<name>A0A7K3NS18_9BACT</name>
<protein>
    <submittedName>
        <fullName evidence="1">Uncharacterized protein</fullName>
    </submittedName>
</protein>
<dbReference type="AlphaFoldDB" id="A0A7K3NS18"/>
<accession>A0A7K3NS18</accession>